<feature type="non-terminal residue" evidence="3">
    <location>
        <position position="1"/>
    </location>
</feature>
<dbReference type="Gene3D" id="3.40.50.720">
    <property type="entry name" value="NAD(P)-binding Rossmann-like Domain"/>
    <property type="match status" value="1"/>
</dbReference>
<evidence type="ECO:0000256" key="2">
    <source>
        <dbReference type="PIRSR" id="PIRSR601088-2"/>
    </source>
</evidence>
<sequence>DLMAMLASKKDVFPLKRVVLYDNEAERQEIMGQYGEILMREYYPELEEFIYTTDPDVAFKDVDFALMQIRAGRLPMREKDEKIPL</sequence>
<dbReference type="GO" id="GO:0005975">
    <property type="term" value="P:carbohydrate metabolic process"/>
    <property type="evidence" value="ECO:0007669"/>
    <property type="project" value="InterPro"/>
</dbReference>
<accession>A0AAJ1EQT0</accession>
<evidence type="ECO:0000256" key="1">
    <source>
        <dbReference type="ARBA" id="ARBA00023027"/>
    </source>
</evidence>
<dbReference type="Proteomes" id="UP001297422">
    <property type="component" value="Unassembled WGS sequence"/>
</dbReference>
<dbReference type="Pfam" id="PF02056">
    <property type="entry name" value="Glyco_hydro_4"/>
    <property type="match status" value="1"/>
</dbReference>
<evidence type="ECO:0000313" key="4">
    <source>
        <dbReference type="Proteomes" id="UP001297422"/>
    </source>
</evidence>
<keyword evidence="1" id="KW-0520">NAD</keyword>
<dbReference type="InterPro" id="IPR001088">
    <property type="entry name" value="Glyco_hydro_4"/>
</dbReference>
<reference evidence="3" key="1">
    <citation type="submission" date="2021-10" db="EMBL/GenBank/DDBJ databases">
        <title>Collection of gut derived symbiotic bacterial strains cultured from healthy donors.</title>
        <authorList>
            <person name="Lin H."/>
            <person name="Littmann E."/>
            <person name="Claire K."/>
            <person name="Pamer E."/>
        </authorList>
    </citation>
    <scope>NUCLEOTIDE SEQUENCE</scope>
    <source>
        <strain evidence="3">MSK.23.4</strain>
    </source>
</reference>
<dbReference type="AlphaFoldDB" id="A0AAJ1EQT0"/>
<organism evidence="3 4">
    <name type="scientific">Mediterraneibacter gnavus</name>
    <name type="common">Ruminococcus gnavus</name>
    <dbReference type="NCBI Taxonomy" id="33038"/>
    <lineage>
        <taxon>Bacteria</taxon>
        <taxon>Bacillati</taxon>
        <taxon>Bacillota</taxon>
        <taxon>Clostridia</taxon>
        <taxon>Lachnospirales</taxon>
        <taxon>Lachnospiraceae</taxon>
        <taxon>Mediterraneibacter</taxon>
    </lineage>
</organism>
<dbReference type="PANTHER" id="PTHR32092">
    <property type="entry name" value="6-PHOSPHO-BETA-GLUCOSIDASE-RELATED"/>
    <property type="match status" value="1"/>
</dbReference>
<dbReference type="GO" id="GO:0004553">
    <property type="term" value="F:hydrolase activity, hydrolyzing O-glycosyl compounds"/>
    <property type="evidence" value="ECO:0007669"/>
    <property type="project" value="InterPro"/>
</dbReference>
<dbReference type="SUPFAM" id="SSF51735">
    <property type="entry name" value="NAD(P)-binding Rossmann-fold domains"/>
    <property type="match status" value="1"/>
</dbReference>
<protein>
    <submittedName>
        <fullName evidence="3">6-phospho-alpha-glucosidase</fullName>
    </submittedName>
</protein>
<dbReference type="InterPro" id="IPR036291">
    <property type="entry name" value="NAD(P)-bd_dom_sf"/>
</dbReference>
<feature type="binding site" evidence="2">
    <location>
        <position position="77"/>
    </location>
    <ligand>
        <name>substrate</name>
    </ligand>
</feature>
<dbReference type="PANTHER" id="PTHR32092:SF14">
    <property type="entry name" value="MALTOSE-6'-PHOSPHATE GLUCOSIDASE"/>
    <property type="match status" value="1"/>
</dbReference>
<dbReference type="PRINTS" id="PR00732">
    <property type="entry name" value="GLHYDRLASE4"/>
</dbReference>
<feature type="non-terminal residue" evidence="3">
    <location>
        <position position="85"/>
    </location>
</feature>
<evidence type="ECO:0000313" key="3">
    <source>
        <dbReference type="EMBL" id="MCB5496054.1"/>
    </source>
</evidence>
<dbReference type="EMBL" id="JAJBNC010000327">
    <property type="protein sequence ID" value="MCB5496054.1"/>
    <property type="molecule type" value="Genomic_DNA"/>
</dbReference>
<name>A0AAJ1EQT0_MEDGN</name>
<gene>
    <name evidence="3" type="ORF">LIQ10_20430</name>
</gene>
<proteinExistence type="predicted"/>
<comment type="caution">
    <text evidence="3">The sequence shown here is derived from an EMBL/GenBank/DDBJ whole genome shotgun (WGS) entry which is preliminary data.</text>
</comment>